<dbReference type="PANTHER" id="PTHR31836">
    <property type="match status" value="1"/>
</dbReference>
<proteinExistence type="predicted"/>
<dbReference type="InterPro" id="IPR051477">
    <property type="entry name" value="Expansin_CellWall"/>
</dbReference>
<keyword evidence="5" id="KW-1185">Reference proteome</keyword>
<dbReference type="CDD" id="cd22191">
    <property type="entry name" value="DPBB_RlpA_EXP_N-like"/>
    <property type="match status" value="1"/>
</dbReference>
<evidence type="ECO:0000256" key="2">
    <source>
        <dbReference type="SAM" id="MobiDB-lite"/>
    </source>
</evidence>
<reference evidence="4" key="1">
    <citation type="submission" date="2018-04" db="EMBL/GenBank/DDBJ databases">
        <title>Whole genome sequencing of Hypsizygus marmoreus.</title>
        <authorList>
            <person name="Choi I.-G."/>
            <person name="Min B."/>
            <person name="Kim J.-G."/>
            <person name="Kim S."/>
            <person name="Oh Y.-L."/>
            <person name="Kong W.-S."/>
            <person name="Park H."/>
            <person name="Jeong J."/>
            <person name="Song E.-S."/>
        </authorList>
    </citation>
    <scope>NUCLEOTIDE SEQUENCE [LARGE SCALE GENOMIC DNA]</scope>
    <source>
        <strain evidence="4">51987-8</strain>
    </source>
</reference>
<dbReference type="InterPro" id="IPR036908">
    <property type="entry name" value="RlpA-like_sf"/>
</dbReference>
<feature type="chain" id="PRO_5016944728" description="RlpA-like protein double-psi beta-barrel domain-containing protein" evidence="3">
    <location>
        <begin position="27"/>
        <end position="256"/>
    </location>
</feature>
<evidence type="ECO:0000256" key="3">
    <source>
        <dbReference type="SAM" id="SignalP"/>
    </source>
</evidence>
<dbReference type="InParanoid" id="A0A369JQI9"/>
<feature type="region of interest" description="Disordered" evidence="2">
    <location>
        <begin position="82"/>
        <end position="102"/>
    </location>
</feature>
<evidence type="ECO:0000313" key="4">
    <source>
        <dbReference type="EMBL" id="RDB22655.1"/>
    </source>
</evidence>
<dbReference type="STRING" id="39966.A0A369JQI9"/>
<keyword evidence="1 3" id="KW-0732">Signal</keyword>
<gene>
    <name evidence="4" type="ORF">Hypma_010310</name>
</gene>
<name>A0A369JQI9_HYPMA</name>
<dbReference type="Gene3D" id="2.40.40.10">
    <property type="entry name" value="RlpA-like domain"/>
    <property type="match status" value="1"/>
</dbReference>
<evidence type="ECO:0000256" key="1">
    <source>
        <dbReference type="ARBA" id="ARBA00022729"/>
    </source>
</evidence>
<dbReference type="Proteomes" id="UP000076154">
    <property type="component" value="Unassembled WGS sequence"/>
</dbReference>
<dbReference type="PANTHER" id="PTHR31836:SF22">
    <property type="entry name" value="RLPA-LIKE PROTEIN DOUBLE-PSI BETA-BARREL DOMAIN-CONTAINING PROTEIN"/>
    <property type="match status" value="1"/>
</dbReference>
<feature type="signal peptide" evidence="3">
    <location>
        <begin position="1"/>
        <end position="26"/>
    </location>
</feature>
<evidence type="ECO:0008006" key="6">
    <source>
        <dbReference type="Google" id="ProtNLM"/>
    </source>
</evidence>
<comment type="caution">
    <text evidence="4">The sequence shown here is derived from an EMBL/GenBank/DDBJ whole genome shotgun (WGS) entry which is preliminary data.</text>
</comment>
<dbReference type="AlphaFoldDB" id="A0A369JQI9"/>
<sequence length="256" mass="28453">MVYLRSLFLSLLGVSVISPFLAVATANNVNSVRALIHKSKYTRTHSLGDGYRFDPRDGWQTLNATNLAYKYRRELKDNSTVNVESLNSHQRERRSQTHSGALSELGNTIGGVVKEVWKGLKAIGKPETVTITWYTGHDLKNPSCWANGNWEPTDSSFACATTLHGWKDRPQCFKFLELCNTPKRCVFVRVVDSCAGCRTGSRHVDLTRAAFGALANFDEGVLTVQQRLATEPSEWRVRGSLGSQASVDGCDRWGLV</sequence>
<accession>A0A369JQI9</accession>
<evidence type="ECO:0000313" key="5">
    <source>
        <dbReference type="Proteomes" id="UP000076154"/>
    </source>
</evidence>
<organism evidence="4 5">
    <name type="scientific">Hypsizygus marmoreus</name>
    <name type="common">White beech mushroom</name>
    <name type="synonym">Agaricus marmoreus</name>
    <dbReference type="NCBI Taxonomy" id="39966"/>
    <lineage>
        <taxon>Eukaryota</taxon>
        <taxon>Fungi</taxon>
        <taxon>Dikarya</taxon>
        <taxon>Basidiomycota</taxon>
        <taxon>Agaricomycotina</taxon>
        <taxon>Agaricomycetes</taxon>
        <taxon>Agaricomycetidae</taxon>
        <taxon>Agaricales</taxon>
        <taxon>Tricholomatineae</taxon>
        <taxon>Lyophyllaceae</taxon>
        <taxon>Hypsizygus</taxon>
    </lineage>
</organism>
<dbReference type="OrthoDB" id="406505at2759"/>
<dbReference type="SUPFAM" id="SSF50685">
    <property type="entry name" value="Barwin-like endoglucanases"/>
    <property type="match status" value="1"/>
</dbReference>
<dbReference type="EMBL" id="LUEZ02000049">
    <property type="protein sequence ID" value="RDB22655.1"/>
    <property type="molecule type" value="Genomic_DNA"/>
</dbReference>
<protein>
    <recommendedName>
        <fullName evidence="6">RlpA-like protein double-psi beta-barrel domain-containing protein</fullName>
    </recommendedName>
</protein>